<keyword evidence="1" id="KW-0175">Coiled coil</keyword>
<evidence type="ECO:0000313" key="5">
    <source>
        <dbReference type="Proteomes" id="UP000439903"/>
    </source>
</evidence>
<evidence type="ECO:0000256" key="2">
    <source>
        <dbReference type="SAM" id="MobiDB-lite"/>
    </source>
</evidence>
<feature type="compositionally biased region" description="Polar residues" evidence="2">
    <location>
        <begin position="179"/>
        <end position="188"/>
    </location>
</feature>
<comment type="caution">
    <text evidence="4">The sequence shown here is derived from an EMBL/GenBank/DDBJ whole genome shotgun (WGS) entry which is preliminary data.</text>
</comment>
<evidence type="ECO:0000313" key="4">
    <source>
        <dbReference type="EMBL" id="KAF0429620.1"/>
    </source>
</evidence>
<dbReference type="AlphaFoldDB" id="A0A8H3X9B7"/>
<dbReference type="EMBL" id="WTPW01001538">
    <property type="protein sequence ID" value="KAF0429620.1"/>
    <property type="molecule type" value="Genomic_DNA"/>
</dbReference>
<proteinExistence type="predicted"/>
<dbReference type="Proteomes" id="UP000439903">
    <property type="component" value="Unassembled WGS sequence"/>
</dbReference>
<feature type="transmembrane region" description="Helical" evidence="3">
    <location>
        <begin position="241"/>
        <end position="265"/>
    </location>
</feature>
<protein>
    <submittedName>
        <fullName evidence="4">Uncharacterized protein</fullName>
    </submittedName>
</protein>
<feature type="region of interest" description="Disordered" evidence="2">
    <location>
        <begin position="166"/>
        <end position="205"/>
    </location>
</feature>
<feature type="region of interest" description="Disordered" evidence="2">
    <location>
        <begin position="1"/>
        <end position="43"/>
    </location>
</feature>
<feature type="compositionally biased region" description="Polar residues" evidence="2">
    <location>
        <begin position="416"/>
        <end position="443"/>
    </location>
</feature>
<keyword evidence="3" id="KW-1133">Transmembrane helix</keyword>
<organism evidence="4 5">
    <name type="scientific">Gigaspora margarita</name>
    <dbReference type="NCBI Taxonomy" id="4874"/>
    <lineage>
        <taxon>Eukaryota</taxon>
        <taxon>Fungi</taxon>
        <taxon>Fungi incertae sedis</taxon>
        <taxon>Mucoromycota</taxon>
        <taxon>Glomeromycotina</taxon>
        <taxon>Glomeromycetes</taxon>
        <taxon>Diversisporales</taxon>
        <taxon>Gigasporaceae</taxon>
        <taxon>Gigaspora</taxon>
    </lineage>
</organism>
<feature type="coiled-coil region" evidence="1">
    <location>
        <begin position="294"/>
        <end position="360"/>
    </location>
</feature>
<sequence length="480" mass="53276">MTAFGDAPASNISANTSNSNVSNSDIYQPICTEPKSSEDKEMDDFLDSTYKEQVSKEIIQNIKEKKLQDQEKIIASQDTKSSLSVKSGQGLIQELFTPEPSLQESNIIIIQNHNVDTGNARHQILSENTEISETGGPGKISSEISILNEPEVSNLEKLLETEASKVSEEVKPLPETEVSPENQMTVSASPPYENKTRPPISILPSNPAEKREHVIKMDRKSLSLQSSSPVEYHQENGQPYLYIHSVFIIVLGGVVIIGLGGVTIIGPGDGVIGCGGGAIIGLGGDVMGNPQSTIKTLRELNSDLIRQITELRKNFAEVETENIKLKQDEEIEARFVKLERNDKDTATENAELRVAKLEQKQFDIHEQMVTQNENVPASDNVSNSDIHQPICTESISLEEKDENNFLNSKNKERKNIQSNSQHESVSIDPYTSTLPRISNSETSAKAHKSEQTSIDQKVTRNQMVEQGLIQVNRIYHRREY</sequence>
<keyword evidence="5" id="KW-1185">Reference proteome</keyword>
<gene>
    <name evidence="4" type="ORF">F8M41_005655</name>
</gene>
<feature type="region of interest" description="Disordered" evidence="2">
    <location>
        <begin position="406"/>
        <end position="457"/>
    </location>
</feature>
<accession>A0A8H3X9B7</accession>
<keyword evidence="3" id="KW-0472">Membrane</keyword>
<name>A0A8H3X9B7_GIGMA</name>
<reference evidence="4 5" key="1">
    <citation type="journal article" date="2019" name="Environ. Microbiol.">
        <title>At the nexus of three kingdoms: the genome of the mycorrhizal fungus Gigaspora margarita provides insights into plant, endobacterial and fungal interactions.</title>
        <authorList>
            <person name="Venice F."/>
            <person name="Ghignone S."/>
            <person name="Salvioli di Fossalunga A."/>
            <person name="Amselem J."/>
            <person name="Novero M."/>
            <person name="Xianan X."/>
            <person name="Sedzielewska Toro K."/>
            <person name="Morin E."/>
            <person name="Lipzen A."/>
            <person name="Grigoriev I.V."/>
            <person name="Henrissat B."/>
            <person name="Martin F.M."/>
            <person name="Bonfante P."/>
        </authorList>
    </citation>
    <scope>NUCLEOTIDE SEQUENCE [LARGE SCALE GENOMIC DNA]</scope>
    <source>
        <strain evidence="4 5">BEG34</strain>
    </source>
</reference>
<evidence type="ECO:0000256" key="1">
    <source>
        <dbReference type="SAM" id="Coils"/>
    </source>
</evidence>
<dbReference type="OrthoDB" id="2443598at2759"/>
<feature type="compositionally biased region" description="Low complexity" evidence="2">
    <location>
        <begin position="10"/>
        <end position="24"/>
    </location>
</feature>
<evidence type="ECO:0000256" key="3">
    <source>
        <dbReference type="SAM" id="Phobius"/>
    </source>
</evidence>
<keyword evidence="3" id="KW-0812">Transmembrane</keyword>